<proteinExistence type="predicted"/>
<dbReference type="SUPFAM" id="SSF52047">
    <property type="entry name" value="RNI-like"/>
    <property type="match status" value="1"/>
</dbReference>
<accession>A0AAN6Y9X1</accession>
<comment type="caution">
    <text evidence="2">The sequence shown here is derived from an EMBL/GenBank/DDBJ whole genome shotgun (WGS) entry which is preliminary data.</text>
</comment>
<sequence>MRTRGSLSGAGIPPSTAGGPSSLAASAATESRRELRPRRRTVQATEIRGAPPGATKPHAAVPRTGGRVTRRLAATLAANSDDSSSDESFTLSTRTDVPLRPRYKANRPRRSPSASQFSSGPPAPTFRARNSRLGKRTRPQSGFYDEDSDEVEEVEESDLDEDEDLAHISPNTDRSRQPPPVGRTQRTRPRTPKFKKAKVDRSPKHGKIKASSVQPSFEVKPTESEFVPDWLSLDYFIWVQIFEVAAASLDDRDGVSWLLSTSRICKTFAEPAMTALYRCPALLSRPMAHQLLSLLAEDPSTTLFNYRAKVEKLRIDVGNIARKSHRGRQLDFGALVSYLPRLKVIDFHHTADNPPYRRFDESLKWHYPDGLFEALNNTRDVGVEPVVSRKPTRLIGWRWNSRMMGTASDQETLDKIRTLHLTPCFANLKRLSFVNFQVPSLDVRHGADDPEVIAKDQAFVQGIANAVAALPDLEHLSMESSTVVNEYFLPLLPKTLKTLELVNCWDINGEDFASYLLTHGHNLEHLFLHHNQSLSLAFLAVLGSACPSLKTLRMDLKTFNHHEFYNDSDPSYDQLLAVDQVPHWPVSLETLELRNMRKWEAAGAELLFQSLVDSAPTLPNLRCLDLKAMLDIPFRQRSELRDKWEARIKRVFLRKLEDPLPFRSLRQAPGGPDEQLSRNTQKSKKCTKVESPSRRSGRIATQISRPSSRDSSMGHGLRRNAQGRPSYVEPDTDGDELASADDGDNSDAESSAAGATPGRKSESSMPGSPFEEFFHHGLCERVEIQLDNQKPTERTLTMEDFLDDTVSDDPSDEDWDGDQDVDTGYAW</sequence>
<feature type="compositionally biased region" description="Polar residues" evidence="1">
    <location>
        <begin position="699"/>
        <end position="711"/>
    </location>
</feature>
<organism evidence="2 3">
    <name type="scientific">Rhypophila decipiens</name>
    <dbReference type="NCBI Taxonomy" id="261697"/>
    <lineage>
        <taxon>Eukaryota</taxon>
        <taxon>Fungi</taxon>
        <taxon>Dikarya</taxon>
        <taxon>Ascomycota</taxon>
        <taxon>Pezizomycotina</taxon>
        <taxon>Sordariomycetes</taxon>
        <taxon>Sordariomycetidae</taxon>
        <taxon>Sordariales</taxon>
        <taxon>Naviculisporaceae</taxon>
        <taxon>Rhypophila</taxon>
    </lineage>
</organism>
<dbReference type="InterPro" id="IPR001611">
    <property type="entry name" value="Leu-rich_rpt"/>
</dbReference>
<feature type="region of interest" description="Disordered" evidence="1">
    <location>
        <begin position="1"/>
        <end position="215"/>
    </location>
</feature>
<feature type="compositionally biased region" description="Acidic residues" evidence="1">
    <location>
        <begin position="800"/>
        <end position="821"/>
    </location>
</feature>
<dbReference type="PANTHER" id="PTHR34755:SF4">
    <property type="entry name" value="F-BOX DOMAIN-CONTAINING PROTEIN"/>
    <property type="match status" value="1"/>
</dbReference>
<dbReference type="PROSITE" id="PS51450">
    <property type="entry name" value="LRR"/>
    <property type="match status" value="1"/>
</dbReference>
<evidence type="ECO:0000313" key="3">
    <source>
        <dbReference type="Proteomes" id="UP001301769"/>
    </source>
</evidence>
<feature type="compositionally biased region" description="Basic residues" evidence="1">
    <location>
        <begin position="129"/>
        <end position="138"/>
    </location>
</feature>
<feature type="compositionally biased region" description="Basic and acidic residues" evidence="1">
    <location>
        <begin position="785"/>
        <end position="797"/>
    </location>
</feature>
<feature type="compositionally biased region" description="Basic residues" evidence="1">
    <location>
        <begin position="101"/>
        <end position="110"/>
    </location>
</feature>
<dbReference type="InterPro" id="IPR052109">
    <property type="entry name" value="SRRM_Domain-Containing"/>
</dbReference>
<evidence type="ECO:0000256" key="1">
    <source>
        <dbReference type="SAM" id="MobiDB-lite"/>
    </source>
</evidence>
<dbReference type="AlphaFoldDB" id="A0AAN6Y9X1"/>
<feature type="compositionally biased region" description="Acidic residues" evidence="1">
    <location>
        <begin position="144"/>
        <end position="164"/>
    </location>
</feature>
<feature type="compositionally biased region" description="Low complexity" evidence="1">
    <location>
        <begin position="13"/>
        <end position="29"/>
    </location>
</feature>
<gene>
    <name evidence="2" type="ORF">QBC37DRAFT_161618</name>
</gene>
<dbReference type="Gene3D" id="3.80.10.10">
    <property type="entry name" value="Ribonuclease Inhibitor"/>
    <property type="match status" value="1"/>
</dbReference>
<feature type="compositionally biased region" description="Basic residues" evidence="1">
    <location>
        <begin position="185"/>
        <end position="196"/>
    </location>
</feature>
<protein>
    <submittedName>
        <fullName evidence="2">F-box protein At-B</fullName>
    </submittedName>
</protein>
<feature type="compositionally biased region" description="Low complexity" evidence="1">
    <location>
        <begin position="71"/>
        <end position="93"/>
    </location>
</feature>
<feature type="region of interest" description="Disordered" evidence="1">
    <location>
        <begin position="662"/>
        <end position="772"/>
    </location>
</feature>
<feature type="compositionally biased region" description="Acidic residues" evidence="1">
    <location>
        <begin position="730"/>
        <end position="747"/>
    </location>
</feature>
<dbReference type="PANTHER" id="PTHR34755">
    <property type="entry name" value="SERINE/ARGININE REPETITIVE MATRIX PROTEIN 3-RELATED"/>
    <property type="match status" value="1"/>
</dbReference>
<evidence type="ECO:0000313" key="2">
    <source>
        <dbReference type="EMBL" id="KAK4214025.1"/>
    </source>
</evidence>
<name>A0AAN6Y9X1_9PEZI</name>
<reference evidence="2" key="1">
    <citation type="journal article" date="2023" name="Mol. Phylogenet. Evol.">
        <title>Genome-scale phylogeny and comparative genomics of the fungal order Sordariales.</title>
        <authorList>
            <person name="Hensen N."/>
            <person name="Bonometti L."/>
            <person name="Westerberg I."/>
            <person name="Brannstrom I.O."/>
            <person name="Guillou S."/>
            <person name="Cros-Aarteil S."/>
            <person name="Calhoun S."/>
            <person name="Haridas S."/>
            <person name="Kuo A."/>
            <person name="Mondo S."/>
            <person name="Pangilinan J."/>
            <person name="Riley R."/>
            <person name="LaButti K."/>
            <person name="Andreopoulos B."/>
            <person name="Lipzen A."/>
            <person name="Chen C."/>
            <person name="Yan M."/>
            <person name="Daum C."/>
            <person name="Ng V."/>
            <person name="Clum A."/>
            <person name="Steindorff A."/>
            <person name="Ohm R.A."/>
            <person name="Martin F."/>
            <person name="Silar P."/>
            <person name="Natvig D.O."/>
            <person name="Lalanne C."/>
            <person name="Gautier V."/>
            <person name="Ament-Velasquez S.L."/>
            <person name="Kruys A."/>
            <person name="Hutchinson M.I."/>
            <person name="Powell A.J."/>
            <person name="Barry K."/>
            <person name="Miller A.N."/>
            <person name="Grigoriev I.V."/>
            <person name="Debuchy R."/>
            <person name="Gladieux P."/>
            <person name="Hiltunen Thoren M."/>
            <person name="Johannesson H."/>
        </authorList>
    </citation>
    <scope>NUCLEOTIDE SEQUENCE</scope>
    <source>
        <strain evidence="2">PSN293</strain>
    </source>
</reference>
<dbReference type="Proteomes" id="UP001301769">
    <property type="component" value="Unassembled WGS sequence"/>
</dbReference>
<dbReference type="InterPro" id="IPR032675">
    <property type="entry name" value="LRR_dom_sf"/>
</dbReference>
<reference evidence="2" key="2">
    <citation type="submission" date="2023-05" db="EMBL/GenBank/DDBJ databases">
        <authorList>
            <consortium name="Lawrence Berkeley National Laboratory"/>
            <person name="Steindorff A."/>
            <person name="Hensen N."/>
            <person name="Bonometti L."/>
            <person name="Westerberg I."/>
            <person name="Brannstrom I.O."/>
            <person name="Guillou S."/>
            <person name="Cros-Aarteil S."/>
            <person name="Calhoun S."/>
            <person name="Haridas S."/>
            <person name="Kuo A."/>
            <person name="Mondo S."/>
            <person name="Pangilinan J."/>
            <person name="Riley R."/>
            <person name="Labutti K."/>
            <person name="Andreopoulos B."/>
            <person name="Lipzen A."/>
            <person name="Chen C."/>
            <person name="Yanf M."/>
            <person name="Daum C."/>
            <person name="Ng V."/>
            <person name="Clum A."/>
            <person name="Ohm R."/>
            <person name="Martin F."/>
            <person name="Silar P."/>
            <person name="Natvig D."/>
            <person name="Lalanne C."/>
            <person name="Gautier V."/>
            <person name="Ament-Velasquez S.L."/>
            <person name="Kruys A."/>
            <person name="Hutchinson M.I."/>
            <person name="Powell A.J."/>
            <person name="Barry K."/>
            <person name="Miller A.N."/>
            <person name="Grigoriev I.V."/>
            <person name="Debuchy R."/>
            <person name="Gladieux P."/>
            <person name="Thoren M.H."/>
            <person name="Johannesson H."/>
        </authorList>
    </citation>
    <scope>NUCLEOTIDE SEQUENCE</scope>
    <source>
        <strain evidence="2">PSN293</strain>
    </source>
</reference>
<feature type="region of interest" description="Disordered" evidence="1">
    <location>
        <begin position="785"/>
        <end position="827"/>
    </location>
</feature>
<dbReference type="EMBL" id="MU858100">
    <property type="protein sequence ID" value="KAK4214025.1"/>
    <property type="molecule type" value="Genomic_DNA"/>
</dbReference>
<keyword evidence="3" id="KW-1185">Reference proteome</keyword>